<dbReference type="Proteomes" id="UP001464891">
    <property type="component" value="Unassembled WGS sequence"/>
</dbReference>
<evidence type="ECO:0000313" key="2">
    <source>
        <dbReference type="EMBL" id="MEP0818139.1"/>
    </source>
</evidence>
<dbReference type="InterPro" id="IPR029030">
    <property type="entry name" value="Caspase-like_dom_sf"/>
</dbReference>
<dbReference type="SUPFAM" id="SSF52129">
    <property type="entry name" value="Caspase-like"/>
    <property type="match status" value="1"/>
</dbReference>
<reference evidence="2 3" key="1">
    <citation type="submission" date="2022-04" db="EMBL/GenBank/DDBJ databases">
        <title>Positive selection, recombination, and allopatry shape intraspecific diversity of widespread and dominant cyanobacteria.</title>
        <authorList>
            <person name="Wei J."/>
            <person name="Shu W."/>
            <person name="Hu C."/>
        </authorList>
    </citation>
    <scope>NUCLEOTIDE SEQUENCE [LARGE SCALE GENOMIC DNA]</scope>
    <source>
        <strain evidence="2 3">GB2-A4</strain>
    </source>
</reference>
<evidence type="ECO:0000256" key="1">
    <source>
        <dbReference type="SAM" id="MobiDB-lite"/>
    </source>
</evidence>
<dbReference type="PANTHER" id="PTHR22576:SF37">
    <property type="entry name" value="MUCOSA-ASSOCIATED LYMPHOID TISSUE LYMPHOMA TRANSLOCATION PROTEIN 1"/>
    <property type="match status" value="1"/>
</dbReference>
<dbReference type="Gene3D" id="3.40.50.1460">
    <property type="match status" value="1"/>
</dbReference>
<organism evidence="2 3">
    <name type="scientific">Trichocoleus desertorum GB2-A4</name>
    <dbReference type="NCBI Taxonomy" id="2933944"/>
    <lineage>
        <taxon>Bacteria</taxon>
        <taxon>Bacillati</taxon>
        <taxon>Cyanobacteriota</taxon>
        <taxon>Cyanophyceae</taxon>
        <taxon>Leptolyngbyales</taxon>
        <taxon>Trichocoleusaceae</taxon>
        <taxon>Trichocoleus</taxon>
    </lineage>
</organism>
<feature type="compositionally biased region" description="Low complexity" evidence="1">
    <location>
        <begin position="410"/>
        <end position="434"/>
    </location>
</feature>
<protein>
    <submittedName>
        <fullName evidence="2">Caspase family protein</fullName>
    </submittedName>
</protein>
<accession>A0ABV0J8M8</accession>
<keyword evidence="3" id="KW-1185">Reference proteome</keyword>
<dbReference type="EMBL" id="JAMPKM010000007">
    <property type="protein sequence ID" value="MEP0818139.1"/>
    <property type="molecule type" value="Genomic_DNA"/>
</dbReference>
<dbReference type="PANTHER" id="PTHR22576">
    <property type="entry name" value="MUCOSA ASSOCIATED LYMPHOID TISSUE LYMPHOMA TRANSLOCATION PROTEIN 1/PARACASPASE"/>
    <property type="match status" value="1"/>
</dbReference>
<comment type="caution">
    <text evidence="2">The sequence shown here is derived from an EMBL/GenBank/DDBJ whole genome shotgun (WGS) entry which is preliminary data.</text>
</comment>
<proteinExistence type="predicted"/>
<sequence>MVKHWAIAIGINQYQFLQPLRYAQQDAQALHDFLVEEAGFPAEQCLLLTDASLPVADRSTYPTGGLLQAWIDQFCQQWVHPGDLVWCFFSGYGVCYQGQDYLMPIDGDPADIPGTAISVRSLLGQLDAIAAETALLCLDMNRSQGLPSDQPLGTQTLECARQLSVATILACEPGEFSYETASLHHGCFTAALLEGLRFGKCDTLADLDYFLRDRLPELTEHYWQPAQHAVVLVPLGKGQQGILPHSMVAASTWNTLDRPSDSANTIAALDSDASRGYLSLQAPPQAGIGLSTLPITGDSGTADSGTADSGKADPSSRSSPYQILERLTRRPASSTTQPAPSSPLSPQSPMRDPEAEPEMADSVFWRRLLVWGGLIAFVLCSGVIIRNKAAFTGQPIDNAVVSTATQSSKSTPTPVATVATSTTGATATAPVASPTPVPDKAAPSPPATVAASDVPPTQLLPAAQTALQQNKSQEALRLLNQVPANQQTEQYRNLKTQAEQQVNQDLLEKARVTIRPNQASRFNQAIAQASKIKPGQPLYDQAQQDIQRWSQVILDLAEGRAKQGQFGEAIQTARLVPKNNAAVYGQAQQAISGWQQSSQQQKTNQALIDQAQGSLRRGEASSYSRAIALVRRIPAGQPGYLEAQRLTGEWSNIILGMAELRASRGRIQAALQTATLVPSGTPAYAQAQKSIATWKR</sequence>
<evidence type="ECO:0000313" key="3">
    <source>
        <dbReference type="Proteomes" id="UP001464891"/>
    </source>
</evidence>
<feature type="region of interest" description="Disordered" evidence="1">
    <location>
        <begin position="403"/>
        <end position="453"/>
    </location>
</feature>
<feature type="region of interest" description="Disordered" evidence="1">
    <location>
        <begin position="289"/>
        <end position="357"/>
    </location>
</feature>
<feature type="compositionally biased region" description="Low complexity" evidence="1">
    <location>
        <begin position="331"/>
        <end position="349"/>
    </location>
</feature>
<gene>
    <name evidence="2" type="ORF">NC998_13640</name>
</gene>
<dbReference type="InterPro" id="IPR052039">
    <property type="entry name" value="Caspase-related_regulators"/>
</dbReference>
<dbReference type="RefSeq" id="WP_190432595.1">
    <property type="nucleotide sequence ID" value="NZ_JAMPKM010000007.1"/>
</dbReference>
<feature type="compositionally biased region" description="Polar residues" evidence="1">
    <location>
        <begin position="298"/>
        <end position="307"/>
    </location>
</feature>
<name>A0ABV0J8M8_9CYAN</name>